<proteinExistence type="predicted"/>
<keyword evidence="3" id="KW-1185">Reference proteome</keyword>
<feature type="signal peptide" evidence="1">
    <location>
        <begin position="1"/>
        <end position="24"/>
    </location>
</feature>
<organism evidence="2 3">
    <name type="scientific">Tepidicella xavieri</name>
    <dbReference type="NCBI Taxonomy" id="360241"/>
    <lineage>
        <taxon>Bacteria</taxon>
        <taxon>Pseudomonadati</taxon>
        <taxon>Pseudomonadota</taxon>
        <taxon>Betaproteobacteria</taxon>
        <taxon>Burkholderiales</taxon>
        <taxon>Tepidicella</taxon>
    </lineage>
</organism>
<feature type="chain" id="PRO_5020267528" evidence="1">
    <location>
        <begin position="25"/>
        <end position="179"/>
    </location>
</feature>
<name>A0A4R6UDJ8_9BURK</name>
<evidence type="ECO:0000313" key="3">
    <source>
        <dbReference type="Proteomes" id="UP000295510"/>
    </source>
</evidence>
<dbReference type="Pfam" id="PF12276">
    <property type="entry name" value="DUF3617"/>
    <property type="match status" value="1"/>
</dbReference>
<keyword evidence="1" id="KW-0732">Signal</keyword>
<dbReference type="AlphaFoldDB" id="A0A4R6UDJ8"/>
<protein>
    <submittedName>
        <fullName evidence="2">Uncharacterized protein DUF3617</fullName>
    </submittedName>
</protein>
<accession>A0A4R6UDJ8</accession>
<comment type="caution">
    <text evidence="2">The sequence shown here is derived from an EMBL/GenBank/DDBJ whole genome shotgun (WGS) entry which is preliminary data.</text>
</comment>
<dbReference type="Proteomes" id="UP000295510">
    <property type="component" value="Unassembled WGS sequence"/>
</dbReference>
<dbReference type="RefSeq" id="WP_133595723.1">
    <property type="nucleotide sequence ID" value="NZ_SNYL01000002.1"/>
</dbReference>
<evidence type="ECO:0000256" key="1">
    <source>
        <dbReference type="SAM" id="SignalP"/>
    </source>
</evidence>
<sequence length="179" mass="19383">MKRTHRLAAAGLLACAAAAGHAQAMKPGLWEHHVVTKSDSGTIERMAAEMRRQLESLPPEQRRQMETMMAAQGMGIDASGQTIKVCLTAEQAKKLDIAMPDGSCTQQVLQRSASSMKVAFQCKGDAPMRGESEVRFQGDTGYTAQSVVHTTVDGKPERLQMTQTGKWLGAQCGNIQPVR</sequence>
<reference evidence="2 3" key="1">
    <citation type="submission" date="2019-03" db="EMBL/GenBank/DDBJ databases">
        <title>Genomic Encyclopedia of Type Strains, Phase IV (KMG-IV): sequencing the most valuable type-strain genomes for metagenomic binning, comparative biology and taxonomic classification.</title>
        <authorList>
            <person name="Goeker M."/>
        </authorList>
    </citation>
    <scope>NUCLEOTIDE SEQUENCE [LARGE SCALE GENOMIC DNA]</scope>
    <source>
        <strain evidence="2 3">DSM 19605</strain>
    </source>
</reference>
<dbReference type="InterPro" id="IPR022061">
    <property type="entry name" value="DUF3617"/>
</dbReference>
<gene>
    <name evidence="2" type="ORF">DFR43_102143</name>
</gene>
<dbReference type="OrthoDB" id="8536404at2"/>
<evidence type="ECO:0000313" key="2">
    <source>
        <dbReference type="EMBL" id="TDQ44800.1"/>
    </source>
</evidence>
<dbReference type="EMBL" id="SNYL01000002">
    <property type="protein sequence ID" value="TDQ44800.1"/>
    <property type="molecule type" value="Genomic_DNA"/>
</dbReference>